<dbReference type="Proteomes" id="UP001597046">
    <property type="component" value="Unassembled WGS sequence"/>
</dbReference>
<sequence length="53" mass="5317">MRRTSERVAERGQGAGAAYEVGRGLSCADVGKLMASAEADGLSALHVVGQAVG</sequence>
<evidence type="ECO:0000313" key="1">
    <source>
        <dbReference type="EMBL" id="MFD1054346.1"/>
    </source>
</evidence>
<evidence type="ECO:0000313" key="2">
    <source>
        <dbReference type="Proteomes" id="UP001597046"/>
    </source>
</evidence>
<gene>
    <name evidence="1" type="ORF">ACFQ2V_08515</name>
</gene>
<name>A0ABW3MUY7_9MICO</name>
<comment type="caution">
    <text evidence="1">The sequence shown here is derived from an EMBL/GenBank/DDBJ whole genome shotgun (WGS) entry which is preliminary data.</text>
</comment>
<reference evidence="2" key="1">
    <citation type="journal article" date="2019" name="Int. J. Syst. Evol. Microbiol.">
        <title>The Global Catalogue of Microorganisms (GCM) 10K type strain sequencing project: providing services to taxonomists for standard genome sequencing and annotation.</title>
        <authorList>
            <consortium name="The Broad Institute Genomics Platform"/>
            <consortium name="The Broad Institute Genome Sequencing Center for Infectious Disease"/>
            <person name="Wu L."/>
            <person name="Ma J."/>
        </authorList>
    </citation>
    <scope>NUCLEOTIDE SEQUENCE [LARGE SCALE GENOMIC DNA]</scope>
    <source>
        <strain evidence="2">CCUG 57508</strain>
    </source>
</reference>
<organism evidence="1 2">
    <name type="scientific">Terrabacter terrigena</name>
    <dbReference type="NCBI Taxonomy" id="574718"/>
    <lineage>
        <taxon>Bacteria</taxon>
        <taxon>Bacillati</taxon>
        <taxon>Actinomycetota</taxon>
        <taxon>Actinomycetes</taxon>
        <taxon>Micrococcales</taxon>
        <taxon>Intrasporangiaceae</taxon>
        <taxon>Terrabacter</taxon>
    </lineage>
</organism>
<dbReference type="EMBL" id="JBHTKH010000004">
    <property type="protein sequence ID" value="MFD1054346.1"/>
    <property type="molecule type" value="Genomic_DNA"/>
</dbReference>
<accession>A0ABW3MUY7</accession>
<keyword evidence="2" id="KW-1185">Reference proteome</keyword>
<proteinExistence type="predicted"/>
<dbReference type="RefSeq" id="WP_386052243.1">
    <property type="nucleotide sequence ID" value="NZ_JBHTKH010000004.1"/>
</dbReference>
<protein>
    <submittedName>
        <fullName evidence="1">Uncharacterized protein</fullName>
    </submittedName>
</protein>